<reference evidence="2" key="1">
    <citation type="journal article" date="1998" name="Infect. Immun.">
        <title>Identification of a genetic locus essential for serotype b-specific antigen synthesis in Actinobacillus actinomycetemcomitans.</title>
        <authorList>
            <person name="Yoshida Y."/>
            <person name="Nakano Y."/>
            <person name="Yamashita Y."/>
            <person name="Koga T."/>
        </authorList>
    </citation>
    <scope>NUCLEOTIDE SEQUENCE</scope>
    <source>
        <strain evidence="2">Y4</strain>
    </source>
</reference>
<evidence type="ECO:0000313" key="2">
    <source>
        <dbReference type="EMBL" id="BAA19640.1"/>
    </source>
</evidence>
<feature type="domain" description="WsaF C-terminal" evidence="1">
    <location>
        <begin position="242"/>
        <end position="366"/>
    </location>
</feature>
<name>O05373_AGGAC</name>
<dbReference type="InterPro" id="IPR055050">
    <property type="entry name" value="WsaF_C"/>
</dbReference>
<sequence length="418" mass="48270">MNKIKKTFSVLNEHGLFRGSLIILRKILKKSPDNIILGKTDILKFYNFINYSANPPKLKQSINISSPKIIWFIPDFGIGSGGHLNIFRMIYNLEKLDIHSDITVCGSSQWGTEEVIKDILSKHFFPLNSRIFILEDDSDFEQLTSYDIAMATSWQTAYYVNKFNNCYKKAYFVQDYEPYFTALGSVYSFAEETYKFGFFGITAGNWLSEKLEKKYSMPCKPFSFSYDRELYGIHKRNEPSKKHIFFYARPPTERRAFELGLLVLDKVTKKRPDISIIFAGWDVSSYEIPFHHLNAGIVKLDELSNLYSQCDAALVLSFTNLSLLPLELLASGCPVVMNKGNNNDWIDIDKKLFIYSNNIDELANTLIDVVDKKINVDFDYVNQFLSSTSWENEARKVKSIIHSILNEETDDNRKWNAC</sequence>
<dbReference type="SUPFAM" id="SSF53756">
    <property type="entry name" value="UDP-Glycosyltransferase/glycogen phosphorylase"/>
    <property type="match status" value="1"/>
</dbReference>
<dbReference type="RefSeq" id="WP_005567306.1">
    <property type="nucleotide sequence ID" value="NZ_CP012958.1"/>
</dbReference>
<dbReference type="CAZy" id="GT4">
    <property type="family name" value="Glycosyltransferase Family 4"/>
</dbReference>
<dbReference type="Gene3D" id="3.40.50.2000">
    <property type="entry name" value="Glycogen Phosphorylase B"/>
    <property type="match status" value="1"/>
</dbReference>
<organism evidence="2">
    <name type="scientific">Aggregatibacter actinomycetemcomitans</name>
    <name type="common">Actinobacillus actinomycetemcomitans</name>
    <name type="synonym">Haemophilus actinomycetemcomitans</name>
    <dbReference type="NCBI Taxonomy" id="714"/>
    <lineage>
        <taxon>Bacteria</taxon>
        <taxon>Pseudomonadati</taxon>
        <taxon>Pseudomonadota</taxon>
        <taxon>Gammaproteobacteria</taxon>
        <taxon>Pasteurellales</taxon>
        <taxon>Pasteurellaceae</taxon>
        <taxon>Aggregatibacter</taxon>
    </lineage>
</organism>
<accession>O05373</accession>
<evidence type="ECO:0000259" key="1">
    <source>
        <dbReference type="Pfam" id="PF22772"/>
    </source>
</evidence>
<protein>
    <submittedName>
        <fullName evidence="2">Serotype b-specific antigen synthesis gene cluster</fullName>
    </submittedName>
</protein>
<dbReference type="EMBL" id="AB002668">
    <property type="protein sequence ID" value="BAA19640.1"/>
    <property type="molecule type" value="Genomic_DNA"/>
</dbReference>
<proteinExistence type="predicted"/>
<dbReference type="GeneID" id="77212279"/>
<dbReference type="Gene3D" id="3.40.50.11090">
    <property type="match status" value="1"/>
</dbReference>
<dbReference type="Pfam" id="PF22772">
    <property type="entry name" value="WsaF_C"/>
    <property type="match status" value="1"/>
</dbReference>
<reference evidence="2" key="2">
    <citation type="journal article" date="1999" name="J. Biol. Chem.">
        <title>A novel NDP-6-deoxyhexosyl-4-ulose reductase in the pathway for the synthesis of thymidine diphosphate-D-fucose.</title>
        <authorList>
            <person name="Yoshida Y."/>
            <person name="Nakano Y."/>
            <person name="Nezu T."/>
            <person name="Yamashita Y."/>
            <person name="Koga T."/>
        </authorList>
    </citation>
    <scope>NUCLEOTIDE SEQUENCE</scope>
    <source>
        <strain evidence="2">Y4</strain>
    </source>
</reference>
<dbReference type="AlphaFoldDB" id="O05373"/>